<dbReference type="OrthoDB" id="284473at2759"/>
<feature type="region of interest" description="Disordered" evidence="10">
    <location>
        <begin position="1"/>
        <end position="20"/>
    </location>
</feature>
<dbReference type="FunFam" id="3.20.20.80:FF:000043">
    <property type="entry name" value="cytosolic endo-beta-N-acetylglucosaminidase"/>
    <property type="match status" value="1"/>
</dbReference>
<dbReference type="Gene3D" id="3.20.20.80">
    <property type="entry name" value="Glycosidases"/>
    <property type="match status" value="1"/>
</dbReference>
<evidence type="ECO:0000256" key="3">
    <source>
        <dbReference type="ARBA" id="ARBA00012566"/>
    </source>
</evidence>
<accession>A0A423TDK0</accession>
<dbReference type="AlphaFoldDB" id="A0A423TDK0"/>
<gene>
    <name evidence="12" type="ORF">C7M84_006969</name>
</gene>
<evidence type="ECO:0000256" key="9">
    <source>
        <dbReference type="ARBA" id="ARBA00072457"/>
    </source>
</evidence>
<dbReference type="STRING" id="6689.A0A423TDK0"/>
<reference evidence="12 13" key="2">
    <citation type="submission" date="2019-01" db="EMBL/GenBank/DDBJ databases">
        <title>The decoding of complex shrimp genome reveals the adaptation for benthos swimmer, frequently molting mechanism and breeding impact on genome.</title>
        <authorList>
            <person name="Sun Y."/>
            <person name="Gao Y."/>
            <person name="Yu Y."/>
        </authorList>
    </citation>
    <scope>NUCLEOTIDE SEQUENCE [LARGE SCALE GENOMIC DNA]</scope>
    <source>
        <tissue evidence="12">Muscle</tissue>
    </source>
</reference>
<evidence type="ECO:0000256" key="8">
    <source>
        <dbReference type="ARBA" id="ARBA00054935"/>
    </source>
</evidence>
<feature type="domain" description="Cytosolic endo-beta-N-acetylglucosaminidase TIM barrel" evidence="11">
    <location>
        <begin position="87"/>
        <end position="360"/>
    </location>
</feature>
<keyword evidence="4" id="KW-0963">Cytoplasm</keyword>
<dbReference type="EMBL" id="QCYY01001882">
    <property type="protein sequence ID" value="ROT74525.1"/>
    <property type="molecule type" value="Genomic_DNA"/>
</dbReference>
<evidence type="ECO:0000256" key="10">
    <source>
        <dbReference type="SAM" id="MobiDB-lite"/>
    </source>
</evidence>
<keyword evidence="5" id="KW-0378">Hydrolase</keyword>
<comment type="caution">
    <text evidence="12">The sequence shown here is derived from an EMBL/GenBank/DDBJ whole genome shotgun (WGS) entry which is preliminary data.</text>
</comment>
<evidence type="ECO:0000256" key="4">
    <source>
        <dbReference type="ARBA" id="ARBA00022490"/>
    </source>
</evidence>
<dbReference type="PANTHER" id="PTHR13246">
    <property type="entry name" value="ENDO BETA N-ACETYLGLUCOSAMINIDASE"/>
    <property type="match status" value="1"/>
</dbReference>
<dbReference type="InterPro" id="IPR005201">
    <property type="entry name" value="TIM_ENGase"/>
</dbReference>
<dbReference type="GO" id="GO:0005829">
    <property type="term" value="C:cytosol"/>
    <property type="evidence" value="ECO:0007669"/>
    <property type="project" value="UniProtKB-SubCell"/>
</dbReference>
<dbReference type="Gene3D" id="2.60.120.260">
    <property type="entry name" value="Galactose-binding domain-like"/>
    <property type="match status" value="1"/>
</dbReference>
<dbReference type="Pfam" id="PF03644">
    <property type="entry name" value="Glyco_hydro_85"/>
    <property type="match status" value="1"/>
</dbReference>
<evidence type="ECO:0000313" key="12">
    <source>
        <dbReference type="EMBL" id="ROT74525.1"/>
    </source>
</evidence>
<dbReference type="PANTHER" id="PTHR13246:SF1">
    <property type="entry name" value="CYTOSOLIC ENDO-BETA-N-ACETYLGLUCOSAMINIDASE"/>
    <property type="match status" value="1"/>
</dbReference>
<evidence type="ECO:0000256" key="1">
    <source>
        <dbReference type="ARBA" id="ARBA00004514"/>
    </source>
</evidence>
<dbReference type="EC" id="3.2.1.96" evidence="3"/>
<proteinExistence type="inferred from homology"/>
<protein>
    <recommendedName>
        <fullName evidence="9">Cytosolic endo-beta-N-acetylglucosaminidase</fullName>
        <ecNumber evidence="3">3.2.1.96</ecNumber>
    </recommendedName>
</protein>
<dbReference type="InterPro" id="IPR032979">
    <property type="entry name" value="ENGase"/>
</dbReference>
<comment type="similarity">
    <text evidence="2">Belongs to the glycosyl hydrolase 85 family.</text>
</comment>
<comment type="catalytic activity">
    <reaction evidence="7">
        <text>an N(4)-(oligosaccharide-(1-&gt;3)-[oligosaccharide-(1-&gt;6)]-beta-D-Man-(1-&gt;4)-beta-D-GlcNAc-(1-&gt;4)-alpha-D-GlcNAc)-L-asparaginyl-[protein] + H2O = an oligosaccharide-(1-&gt;3)-[oligosaccharide-(1-&gt;6)]-beta-D-Man-(1-&gt;4)-D-GlcNAc + N(4)-(N-acetyl-beta-D-glucosaminyl)-L-asparaginyl-[protein]</text>
        <dbReference type="Rhea" id="RHEA:73067"/>
        <dbReference type="Rhea" id="RHEA-COMP:12603"/>
        <dbReference type="Rhea" id="RHEA-COMP:18176"/>
        <dbReference type="ChEBI" id="CHEBI:15377"/>
        <dbReference type="ChEBI" id="CHEBI:132248"/>
        <dbReference type="ChEBI" id="CHEBI:192714"/>
        <dbReference type="ChEBI" id="CHEBI:192715"/>
        <dbReference type="EC" id="3.2.1.96"/>
    </reaction>
</comment>
<evidence type="ECO:0000313" key="13">
    <source>
        <dbReference type="Proteomes" id="UP000283509"/>
    </source>
</evidence>
<dbReference type="CDD" id="cd06547">
    <property type="entry name" value="GH85_ENGase"/>
    <property type="match status" value="1"/>
</dbReference>
<evidence type="ECO:0000256" key="2">
    <source>
        <dbReference type="ARBA" id="ARBA00007849"/>
    </source>
</evidence>
<dbReference type="Proteomes" id="UP000283509">
    <property type="component" value="Unassembled WGS sequence"/>
</dbReference>
<comment type="function">
    <text evidence="8">Endoglycosidase that releases N-glycans from glycoproteins by cleaving the beta-1,4-glycosidic bond in the N,N'-diacetylchitobiose core. Involved in the processing of free oligosaccharides in the cytosol.</text>
</comment>
<evidence type="ECO:0000256" key="6">
    <source>
        <dbReference type="ARBA" id="ARBA00023295"/>
    </source>
</evidence>
<keyword evidence="6" id="KW-0326">Glycosidase</keyword>
<comment type="subcellular location">
    <subcellularLocation>
        <location evidence="1">Cytoplasm</location>
        <location evidence="1">Cytosol</location>
    </subcellularLocation>
</comment>
<evidence type="ECO:0000256" key="7">
    <source>
        <dbReference type="ARBA" id="ARBA00034414"/>
    </source>
</evidence>
<evidence type="ECO:0000256" key="5">
    <source>
        <dbReference type="ARBA" id="ARBA00022801"/>
    </source>
</evidence>
<dbReference type="GO" id="GO:0033925">
    <property type="term" value="F:mannosyl-glycoprotein endo-beta-N-acetylglucosaminidase activity"/>
    <property type="evidence" value="ECO:0007669"/>
    <property type="project" value="UniProtKB-EC"/>
</dbReference>
<organism evidence="12 13">
    <name type="scientific">Penaeus vannamei</name>
    <name type="common">Whiteleg shrimp</name>
    <name type="synonym">Litopenaeus vannamei</name>
    <dbReference type="NCBI Taxonomy" id="6689"/>
    <lineage>
        <taxon>Eukaryota</taxon>
        <taxon>Metazoa</taxon>
        <taxon>Ecdysozoa</taxon>
        <taxon>Arthropoda</taxon>
        <taxon>Crustacea</taxon>
        <taxon>Multicrustacea</taxon>
        <taxon>Malacostraca</taxon>
        <taxon>Eumalacostraca</taxon>
        <taxon>Eucarida</taxon>
        <taxon>Decapoda</taxon>
        <taxon>Dendrobranchiata</taxon>
        <taxon>Penaeoidea</taxon>
        <taxon>Penaeidae</taxon>
        <taxon>Penaeus</taxon>
    </lineage>
</organism>
<keyword evidence="13" id="KW-1185">Reference proteome</keyword>
<name>A0A423TDK0_PENVA</name>
<reference evidence="12 13" key="1">
    <citation type="submission" date="2018-04" db="EMBL/GenBank/DDBJ databases">
        <authorList>
            <person name="Zhang X."/>
            <person name="Yuan J."/>
            <person name="Li F."/>
            <person name="Xiang J."/>
        </authorList>
    </citation>
    <scope>NUCLEOTIDE SEQUENCE [LARGE SCALE GENOMIC DNA]</scope>
    <source>
        <tissue evidence="12">Muscle</tissue>
    </source>
</reference>
<sequence length="542" mass="61093">MVCKPEGQANAPSNGPIMDAGDEINEATSVTEEEIRPLKSLEELLKWKEPKRCVAEIQHVSPLCSYTCSKASTHPLTLVCHDMKGGYLDDRFYKGCKNKDAYRFYNWSGVNAFIYFSHSLVTIPPPGWVHAAHLHGVKVLGTFITEWDAGAEICNEILADKSSVQNVVLQLTRIAKYHGFEGWLLNIENKINPEQIGRLTDFVERLTSAMKEVCPNAVVLWYDSVTKEGDLKWQNELNEMNRQFFDVCDGIFLNYTWSEDSLIRSREAAGERKFDVWVGLDVFGRNFYEGGKFNTHKALEVVRAQELSAAIFAQGWTYETQENFVEAESKLWLSLSPHLCHHGPADLPFKTSFCQGFGEKLFSQGEVVCSDNWHNLCKQQYQPLWSQENNDGNLSLVTTEAFSGGGCLRVTTSKPTKIRLLTCKISWKVALVVSFTYKWQSKSTVPFSLILCHKPAAGNSTGQPSEEDIILHCEDDTKTATSENCPSLVVDTGINGWRQKTFSVPEDEEKEVCEVDIWVDGEASLLIGELHIYNRCIKGLQK</sequence>
<evidence type="ECO:0000259" key="11">
    <source>
        <dbReference type="Pfam" id="PF03644"/>
    </source>
</evidence>